<dbReference type="InterPro" id="IPR011053">
    <property type="entry name" value="Single_hybrid_motif"/>
</dbReference>
<dbReference type="InterPro" id="IPR001882">
    <property type="entry name" value="Biotin_BS"/>
</dbReference>
<dbReference type="SUPFAM" id="SSF51230">
    <property type="entry name" value="Single hybrid motif"/>
    <property type="match status" value="1"/>
</dbReference>
<evidence type="ECO:0000256" key="5">
    <source>
        <dbReference type="ARBA" id="ARBA00023098"/>
    </source>
</evidence>
<comment type="pathway">
    <text evidence="1 8">Lipid metabolism; fatty acid biosynthesis.</text>
</comment>
<dbReference type="STRING" id="1555112.LIP_2599"/>
<organism evidence="10 11">
    <name type="scientific">Limnochorda pilosa</name>
    <dbReference type="NCBI Taxonomy" id="1555112"/>
    <lineage>
        <taxon>Bacteria</taxon>
        <taxon>Bacillati</taxon>
        <taxon>Bacillota</taxon>
        <taxon>Limnochordia</taxon>
        <taxon>Limnochordales</taxon>
        <taxon>Limnochordaceae</taxon>
        <taxon>Limnochorda</taxon>
    </lineage>
</organism>
<dbReference type="PANTHER" id="PTHR45266:SF3">
    <property type="entry name" value="OXALOACETATE DECARBOXYLASE ALPHA CHAIN"/>
    <property type="match status" value="1"/>
</dbReference>
<dbReference type="InterPro" id="IPR000089">
    <property type="entry name" value="Biotin_lipoyl"/>
</dbReference>
<evidence type="ECO:0000256" key="8">
    <source>
        <dbReference type="RuleBase" id="RU364072"/>
    </source>
</evidence>
<feature type="domain" description="Lipoyl-binding" evidence="9">
    <location>
        <begin position="75"/>
        <end position="151"/>
    </location>
</feature>
<dbReference type="NCBIfam" id="TIGR00531">
    <property type="entry name" value="BCCP"/>
    <property type="match status" value="1"/>
</dbReference>
<gene>
    <name evidence="10" type="ORF">LIP_2599</name>
</gene>
<evidence type="ECO:0000256" key="3">
    <source>
        <dbReference type="ARBA" id="ARBA00022516"/>
    </source>
</evidence>
<evidence type="ECO:0000313" key="10">
    <source>
        <dbReference type="EMBL" id="BAS28429.1"/>
    </source>
</evidence>
<keyword evidence="3 8" id="KW-0444">Lipid biosynthesis</keyword>
<dbReference type="PROSITE" id="PS00188">
    <property type="entry name" value="BIOTIN"/>
    <property type="match status" value="1"/>
</dbReference>
<evidence type="ECO:0000259" key="9">
    <source>
        <dbReference type="PROSITE" id="PS50968"/>
    </source>
</evidence>
<evidence type="ECO:0000256" key="4">
    <source>
        <dbReference type="ARBA" id="ARBA00022832"/>
    </source>
</evidence>
<dbReference type="AlphaFoldDB" id="A0A0K2SNL6"/>
<dbReference type="Proteomes" id="UP000065807">
    <property type="component" value="Chromosome"/>
</dbReference>
<reference evidence="11" key="1">
    <citation type="submission" date="2015-07" db="EMBL/GenBank/DDBJ databases">
        <title>Complete genome sequence and phylogenetic analysis of Limnochorda pilosa.</title>
        <authorList>
            <person name="Watanabe M."/>
            <person name="Kojima H."/>
            <person name="Fukui M."/>
        </authorList>
    </citation>
    <scope>NUCLEOTIDE SEQUENCE [LARGE SCALE GENOMIC DNA]</scope>
    <source>
        <strain evidence="11">HC45</strain>
    </source>
</reference>
<dbReference type="RefSeq" id="WP_068138766.1">
    <property type="nucleotide sequence ID" value="NZ_AP014924.1"/>
</dbReference>
<keyword evidence="5 8" id="KW-0443">Lipid metabolism</keyword>
<keyword evidence="7 8" id="KW-0092">Biotin</keyword>
<keyword evidence="6 8" id="KW-0275">Fatty acid biosynthesis</keyword>
<evidence type="ECO:0000256" key="1">
    <source>
        <dbReference type="ARBA" id="ARBA00005194"/>
    </source>
</evidence>
<dbReference type="FunFam" id="2.40.50.100:FF:000003">
    <property type="entry name" value="Acetyl-CoA carboxylase biotin carboxyl carrier protein"/>
    <property type="match status" value="1"/>
</dbReference>
<dbReference type="PROSITE" id="PS50968">
    <property type="entry name" value="BIOTINYL_LIPOYL"/>
    <property type="match status" value="1"/>
</dbReference>
<keyword evidence="4 8" id="KW-0276">Fatty acid metabolism</keyword>
<dbReference type="OrthoDB" id="9811735at2"/>
<dbReference type="EMBL" id="AP014924">
    <property type="protein sequence ID" value="BAS28429.1"/>
    <property type="molecule type" value="Genomic_DNA"/>
</dbReference>
<dbReference type="GO" id="GO:0006633">
    <property type="term" value="P:fatty acid biosynthetic process"/>
    <property type="evidence" value="ECO:0007669"/>
    <property type="project" value="UniProtKB-UniPathway"/>
</dbReference>
<dbReference type="InterPro" id="IPR001249">
    <property type="entry name" value="AcCoA_biotinCC"/>
</dbReference>
<keyword evidence="11" id="KW-1185">Reference proteome</keyword>
<dbReference type="InterPro" id="IPR050709">
    <property type="entry name" value="Biotin_Carboxyl_Carrier/Decarb"/>
</dbReference>
<reference evidence="11" key="2">
    <citation type="journal article" date="2016" name="Int. J. Syst. Evol. Microbiol.">
        <title>Complete genome sequence and cell structure of Limnochorda pilosa, a Gram-negative spore-former within the phylum Firmicutes.</title>
        <authorList>
            <person name="Watanabe M."/>
            <person name="Kojima H."/>
            <person name="Fukui M."/>
        </authorList>
    </citation>
    <scope>NUCLEOTIDE SEQUENCE [LARGE SCALE GENOMIC DNA]</scope>
    <source>
        <strain evidence="11">HC45</strain>
    </source>
</reference>
<evidence type="ECO:0000256" key="2">
    <source>
        <dbReference type="ARBA" id="ARBA00017562"/>
    </source>
</evidence>
<comment type="function">
    <text evidence="8">This protein is a component of the acetyl coenzyme A carboxylase complex; first, biotin carboxylase catalyzes the carboxylation of the carrier protein and then the transcarboxylase transfers the carboxyl group to form malonyl-CoA.</text>
</comment>
<dbReference type="PATRIC" id="fig|1555112.3.peg.2639"/>
<dbReference type="KEGG" id="lpil:LIP_2599"/>
<evidence type="ECO:0000256" key="7">
    <source>
        <dbReference type="ARBA" id="ARBA00023267"/>
    </source>
</evidence>
<proteinExistence type="predicted"/>
<dbReference type="Gene3D" id="2.40.50.100">
    <property type="match status" value="1"/>
</dbReference>
<sequence>MDLETIKALVQVISQSDIEELELETEGTHLRIRRATVERPVAVNGKAAAPAEVPARAAVEIPRESAEDGVAGPGEIVVSAPMVGTFYRAPAPDAPPYVEVGDAVEPGQPLCIIEAMKLMNEIEAETRGRVRKILAANAQPVEYGQPLFILEPL</sequence>
<dbReference type="CDD" id="cd06850">
    <property type="entry name" value="biotinyl_domain"/>
    <property type="match status" value="1"/>
</dbReference>
<dbReference type="Pfam" id="PF00364">
    <property type="entry name" value="Biotin_lipoyl"/>
    <property type="match status" value="1"/>
</dbReference>
<evidence type="ECO:0000256" key="6">
    <source>
        <dbReference type="ARBA" id="ARBA00023160"/>
    </source>
</evidence>
<dbReference type="PANTHER" id="PTHR45266">
    <property type="entry name" value="OXALOACETATE DECARBOXYLASE ALPHA CHAIN"/>
    <property type="match status" value="1"/>
</dbReference>
<accession>A0A0K2SNL6</accession>
<protein>
    <recommendedName>
        <fullName evidence="2 8">Biotin carboxyl carrier protein of acetyl-CoA carboxylase</fullName>
    </recommendedName>
</protein>
<dbReference type="UniPathway" id="UPA00094"/>
<dbReference type="PRINTS" id="PR01071">
    <property type="entry name" value="ACOABIOTINCC"/>
</dbReference>
<evidence type="ECO:0000313" key="11">
    <source>
        <dbReference type="Proteomes" id="UP000065807"/>
    </source>
</evidence>
<name>A0A0K2SNL6_LIMPI</name>
<dbReference type="GO" id="GO:0009317">
    <property type="term" value="C:acetyl-CoA carboxylase complex"/>
    <property type="evidence" value="ECO:0007669"/>
    <property type="project" value="InterPro"/>
</dbReference>
<dbReference type="GO" id="GO:0003989">
    <property type="term" value="F:acetyl-CoA carboxylase activity"/>
    <property type="evidence" value="ECO:0007669"/>
    <property type="project" value="InterPro"/>
</dbReference>